<evidence type="ECO:0000313" key="2">
    <source>
        <dbReference type="Proteomes" id="UP000298049"/>
    </source>
</evidence>
<gene>
    <name evidence="1" type="ORF">soil367_06495</name>
</gene>
<evidence type="ECO:0000313" key="1">
    <source>
        <dbReference type="EMBL" id="QCF25594.1"/>
    </source>
</evidence>
<dbReference type="KEGG" id="hmi:soil367_06495"/>
<dbReference type="EMBL" id="CP031093">
    <property type="protein sequence ID" value="QCF25594.1"/>
    <property type="molecule type" value="Genomic_DNA"/>
</dbReference>
<dbReference type="Proteomes" id="UP000298049">
    <property type="component" value="Chromosome"/>
</dbReference>
<dbReference type="AlphaFoldDB" id="A0A4P7XGM4"/>
<dbReference type="RefSeq" id="WP_136548032.1">
    <property type="nucleotide sequence ID" value="NZ_CP031093.1"/>
</dbReference>
<accession>A0A4P7XGM4</accession>
<protein>
    <submittedName>
        <fullName evidence="1">Uncharacterized protein</fullName>
    </submittedName>
</protein>
<sequence length="76" mass="8239">MMMIYRNYCPRIAAQIILKPVAQYGSTGASVGSAWYLATTTGRVAGQDWTGFNANRQSGRPACSLRLLASQLNAKI</sequence>
<reference evidence="1 2" key="1">
    <citation type="submission" date="2018-07" db="EMBL/GenBank/DDBJ databases">
        <title>Marsedoiliclastica nanhaica gen. nov. sp. nov., a novel marine hydrocarbonoclastic bacterium isolated from an in-situ enriched hydrocarbon-degrading consortium in deep-sea sediment.</title>
        <authorList>
            <person name="Dong C."/>
            <person name="Ma T."/>
            <person name="Liu R."/>
            <person name="Shao Z."/>
        </authorList>
    </citation>
    <scope>NUCLEOTIDE SEQUENCE [LARGE SCALE GENOMIC DNA]</scope>
    <source>
        <strain evidence="2">soil36-7</strain>
    </source>
</reference>
<name>A0A4P7XGM4_9ALTE</name>
<organism evidence="1 2">
    <name type="scientific">Hydrocarboniclastica marina</name>
    <dbReference type="NCBI Taxonomy" id="2259620"/>
    <lineage>
        <taxon>Bacteria</taxon>
        <taxon>Pseudomonadati</taxon>
        <taxon>Pseudomonadota</taxon>
        <taxon>Gammaproteobacteria</taxon>
        <taxon>Alteromonadales</taxon>
        <taxon>Alteromonadaceae</taxon>
        <taxon>Hydrocarboniclastica</taxon>
    </lineage>
</organism>
<keyword evidence="2" id="KW-1185">Reference proteome</keyword>
<proteinExistence type="predicted"/>